<dbReference type="Proteomes" id="UP000006038">
    <property type="component" value="Chromosome 3"/>
</dbReference>
<protein>
    <submittedName>
        <fullName evidence="1">Uncharacterized protein</fullName>
    </submittedName>
</protein>
<sequence>ALCWLDTSFGNHFYWPPSSYWAFVAGLKAWKMWAHLTQLVSTTQVWLHVTVFSLFAECIIKVVCIDELV</sequence>
<dbReference type="Gramene" id="OB03G11200.1">
    <property type="protein sequence ID" value="OB03G11200.1"/>
    <property type="gene ID" value="OB03G11200"/>
</dbReference>
<dbReference type="HOGENOM" id="CLU_2783409_0_0_1"/>
<keyword evidence="2" id="KW-1185">Reference proteome</keyword>
<reference evidence="1" key="2">
    <citation type="submission" date="2013-04" db="UniProtKB">
        <authorList>
            <consortium name="EnsemblPlants"/>
        </authorList>
    </citation>
    <scope>IDENTIFICATION</scope>
</reference>
<evidence type="ECO:0000313" key="2">
    <source>
        <dbReference type="Proteomes" id="UP000006038"/>
    </source>
</evidence>
<accession>J3LJ94</accession>
<dbReference type="AlphaFoldDB" id="J3LJ94"/>
<organism evidence="1">
    <name type="scientific">Oryza brachyantha</name>
    <name type="common">malo sina</name>
    <dbReference type="NCBI Taxonomy" id="4533"/>
    <lineage>
        <taxon>Eukaryota</taxon>
        <taxon>Viridiplantae</taxon>
        <taxon>Streptophyta</taxon>
        <taxon>Embryophyta</taxon>
        <taxon>Tracheophyta</taxon>
        <taxon>Spermatophyta</taxon>
        <taxon>Magnoliopsida</taxon>
        <taxon>Liliopsida</taxon>
        <taxon>Poales</taxon>
        <taxon>Poaceae</taxon>
        <taxon>BOP clade</taxon>
        <taxon>Oryzoideae</taxon>
        <taxon>Oryzeae</taxon>
        <taxon>Oryzinae</taxon>
        <taxon>Oryza</taxon>
    </lineage>
</organism>
<evidence type="ECO:0000313" key="1">
    <source>
        <dbReference type="EnsemblPlants" id="OB03G11200.1"/>
    </source>
</evidence>
<proteinExistence type="predicted"/>
<dbReference type="EnsemblPlants" id="OB03G11200.1">
    <property type="protein sequence ID" value="OB03G11200.1"/>
    <property type="gene ID" value="OB03G11200"/>
</dbReference>
<reference evidence="1" key="1">
    <citation type="journal article" date="2013" name="Nat. Commun.">
        <title>Whole-genome sequencing of Oryza brachyantha reveals mechanisms underlying Oryza genome evolution.</title>
        <authorList>
            <person name="Chen J."/>
            <person name="Huang Q."/>
            <person name="Gao D."/>
            <person name="Wang J."/>
            <person name="Lang Y."/>
            <person name="Liu T."/>
            <person name="Li B."/>
            <person name="Bai Z."/>
            <person name="Luis Goicoechea J."/>
            <person name="Liang C."/>
            <person name="Chen C."/>
            <person name="Zhang W."/>
            <person name="Sun S."/>
            <person name="Liao Y."/>
            <person name="Zhang X."/>
            <person name="Yang L."/>
            <person name="Song C."/>
            <person name="Wang M."/>
            <person name="Shi J."/>
            <person name="Liu G."/>
            <person name="Liu J."/>
            <person name="Zhou H."/>
            <person name="Zhou W."/>
            <person name="Yu Q."/>
            <person name="An N."/>
            <person name="Chen Y."/>
            <person name="Cai Q."/>
            <person name="Wang B."/>
            <person name="Liu B."/>
            <person name="Min J."/>
            <person name="Huang Y."/>
            <person name="Wu H."/>
            <person name="Li Z."/>
            <person name="Zhang Y."/>
            <person name="Yin Y."/>
            <person name="Song W."/>
            <person name="Jiang J."/>
            <person name="Jackson S.A."/>
            <person name="Wing R.A."/>
            <person name="Wang J."/>
            <person name="Chen M."/>
        </authorList>
    </citation>
    <scope>NUCLEOTIDE SEQUENCE [LARGE SCALE GENOMIC DNA]</scope>
    <source>
        <strain evidence="1">cv. IRGC 101232</strain>
    </source>
</reference>
<name>J3LJ94_ORYBR</name>